<evidence type="ECO:0000256" key="6">
    <source>
        <dbReference type="ARBA" id="ARBA00022516"/>
    </source>
</evidence>
<evidence type="ECO:0000256" key="4">
    <source>
        <dbReference type="ARBA" id="ARBA00013174"/>
    </source>
</evidence>
<evidence type="ECO:0000256" key="10">
    <source>
        <dbReference type="ARBA" id="ARBA00023098"/>
    </source>
</evidence>
<organism evidence="17 18">
    <name type="scientific">Candidatus Raymondbacteria bacterium RIFOXYD12_FULL_49_13</name>
    <dbReference type="NCBI Taxonomy" id="1817890"/>
    <lineage>
        <taxon>Bacteria</taxon>
        <taxon>Raymondiibacteriota</taxon>
    </lineage>
</organism>
<evidence type="ECO:0000256" key="1">
    <source>
        <dbReference type="ARBA" id="ARBA00000287"/>
    </source>
</evidence>
<dbReference type="PANTHER" id="PTHR14269">
    <property type="entry name" value="CDP-DIACYLGLYCEROL--GLYCEROL-3-PHOSPHATE 3-PHOSPHATIDYLTRANSFERASE-RELATED"/>
    <property type="match status" value="1"/>
</dbReference>
<gene>
    <name evidence="17" type="ORF">A2519_08555</name>
</gene>
<dbReference type="InterPro" id="IPR043130">
    <property type="entry name" value="CDP-OH_PTrfase_TM_dom"/>
</dbReference>
<dbReference type="GO" id="GO:0012505">
    <property type="term" value="C:endomembrane system"/>
    <property type="evidence" value="ECO:0007669"/>
    <property type="project" value="UniProtKB-SubCell"/>
</dbReference>
<protein>
    <recommendedName>
        <fullName evidence="5">CDP-diacylglycerol--serine O-phosphatidyltransferase</fullName>
        <ecNumber evidence="4">2.7.8.8</ecNumber>
    </recommendedName>
    <alternativeName>
        <fullName evidence="14">Phosphatidylserine synthase</fullName>
    </alternativeName>
</protein>
<dbReference type="GO" id="GO:0008654">
    <property type="term" value="P:phospholipid biosynthetic process"/>
    <property type="evidence" value="ECO:0007669"/>
    <property type="project" value="UniProtKB-KW"/>
</dbReference>
<evidence type="ECO:0000256" key="15">
    <source>
        <dbReference type="RuleBase" id="RU003750"/>
    </source>
</evidence>
<keyword evidence="8 16" id="KW-0812">Transmembrane</keyword>
<dbReference type="NCBIfam" id="TIGR00473">
    <property type="entry name" value="pssA"/>
    <property type="match status" value="1"/>
</dbReference>
<dbReference type="Pfam" id="PF01066">
    <property type="entry name" value="CDP-OH_P_transf"/>
    <property type="match status" value="1"/>
</dbReference>
<dbReference type="InterPro" id="IPR000462">
    <property type="entry name" value="CDP-OH_P_trans"/>
</dbReference>
<feature type="transmembrane region" description="Helical" evidence="16">
    <location>
        <begin position="99"/>
        <end position="119"/>
    </location>
</feature>
<keyword evidence="12" id="KW-0594">Phospholipid biosynthesis</keyword>
<reference evidence="17 18" key="1">
    <citation type="journal article" date="2016" name="Nat. Commun.">
        <title>Thousands of microbial genomes shed light on interconnected biogeochemical processes in an aquifer system.</title>
        <authorList>
            <person name="Anantharaman K."/>
            <person name="Brown C.T."/>
            <person name="Hug L.A."/>
            <person name="Sharon I."/>
            <person name="Castelle C.J."/>
            <person name="Probst A.J."/>
            <person name="Thomas B.C."/>
            <person name="Singh A."/>
            <person name="Wilkins M.J."/>
            <person name="Karaoz U."/>
            <person name="Brodie E.L."/>
            <person name="Williams K.H."/>
            <person name="Hubbard S.S."/>
            <person name="Banfield J.F."/>
        </authorList>
    </citation>
    <scope>NUCLEOTIDE SEQUENCE [LARGE SCALE GENOMIC DNA]</scope>
</reference>
<name>A0A1F7FI63_UNCRA</name>
<keyword evidence="6" id="KW-0444">Lipid biosynthesis</keyword>
<keyword evidence="11 16" id="KW-0472">Membrane</keyword>
<feature type="transmembrane region" description="Helical" evidence="16">
    <location>
        <begin position="221"/>
        <end position="247"/>
    </location>
</feature>
<dbReference type="PANTHER" id="PTHR14269:SF61">
    <property type="entry name" value="CDP-DIACYLGLYCEROL--SERINE O-PHOSPHATIDYLTRANSFERASE"/>
    <property type="match status" value="1"/>
</dbReference>
<evidence type="ECO:0000256" key="9">
    <source>
        <dbReference type="ARBA" id="ARBA00022989"/>
    </source>
</evidence>
<dbReference type="AlphaFoldDB" id="A0A1F7FI63"/>
<evidence type="ECO:0000256" key="12">
    <source>
        <dbReference type="ARBA" id="ARBA00023209"/>
    </source>
</evidence>
<evidence type="ECO:0000256" key="16">
    <source>
        <dbReference type="SAM" id="Phobius"/>
    </source>
</evidence>
<evidence type="ECO:0000313" key="17">
    <source>
        <dbReference type="EMBL" id="OGK06313.1"/>
    </source>
</evidence>
<keyword evidence="10" id="KW-0443">Lipid metabolism</keyword>
<comment type="subcellular location">
    <subcellularLocation>
        <location evidence="2">Endomembrane system</location>
        <topology evidence="2">Multi-pass membrane protein</topology>
    </subcellularLocation>
</comment>
<evidence type="ECO:0000256" key="13">
    <source>
        <dbReference type="ARBA" id="ARBA00023264"/>
    </source>
</evidence>
<evidence type="ECO:0000256" key="5">
    <source>
        <dbReference type="ARBA" id="ARBA00017171"/>
    </source>
</evidence>
<evidence type="ECO:0000256" key="2">
    <source>
        <dbReference type="ARBA" id="ARBA00004127"/>
    </source>
</evidence>
<accession>A0A1F7FI63</accession>
<dbReference type="EMBL" id="MFYX01000033">
    <property type="protein sequence ID" value="OGK06313.1"/>
    <property type="molecule type" value="Genomic_DNA"/>
</dbReference>
<evidence type="ECO:0000256" key="7">
    <source>
        <dbReference type="ARBA" id="ARBA00022679"/>
    </source>
</evidence>
<comment type="similarity">
    <text evidence="3 15">Belongs to the CDP-alcohol phosphatidyltransferase class-I family.</text>
</comment>
<evidence type="ECO:0000256" key="14">
    <source>
        <dbReference type="ARBA" id="ARBA00032361"/>
    </source>
</evidence>
<feature type="transmembrane region" description="Helical" evidence="16">
    <location>
        <begin position="12"/>
        <end position="30"/>
    </location>
</feature>
<dbReference type="Gene3D" id="1.20.120.1760">
    <property type="match status" value="1"/>
</dbReference>
<dbReference type="InterPro" id="IPR048254">
    <property type="entry name" value="CDP_ALCOHOL_P_TRANSF_CS"/>
</dbReference>
<evidence type="ECO:0000256" key="3">
    <source>
        <dbReference type="ARBA" id="ARBA00010441"/>
    </source>
</evidence>
<dbReference type="GO" id="GO:0003882">
    <property type="term" value="F:CDP-diacylglycerol-serine O-phosphatidyltransferase activity"/>
    <property type="evidence" value="ECO:0007669"/>
    <property type="project" value="UniProtKB-EC"/>
</dbReference>
<evidence type="ECO:0000313" key="18">
    <source>
        <dbReference type="Proteomes" id="UP000179243"/>
    </source>
</evidence>
<keyword evidence="13" id="KW-1208">Phospholipid metabolism</keyword>
<proteinExistence type="inferred from homology"/>
<comment type="catalytic activity">
    <reaction evidence="1">
        <text>a CDP-1,2-diacyl-sn-glycerol + L-serine = a 1,2-diacyl-sn-glycero-3-phospho-L-serine + CMP + H(+)</text>
        <dbReference type="Rhea" id="RHEA:16913"/>
        <dbReference type="ChEBI" id="CHEBI:15378"/>
        <dbReference type="ChEBI" id="CHEBI:33384"/>
        <dbReference type="ChEBI" id="CHEBI:57262"/>
        <dbReference type="ChEBI" id="CHEBI:58332"/>
        <dbReference type="ChEBI" id="CHEBI:60377"/>
        <dbReference type="EC" id="2.7.8.8"/>
    </reaction>
</comment>
<evidence type="ECO:0000256" key="11">
    <source>
        <dbReference type="ARBA" id="ARBA00023136"/>
    </source>
</evidence>
<evidence type="ECO:0000256" key="8">
    <source>
        <dbReference type="ARBA" id="ARBA00022692"/>
    </source>
</evidence>
<dbReference type="PROSITE" id="PS00379">
    <property type="entry name" value="CDP_ALCOHOL_P_TRANSF"/>
    <property type="match status" value="1"/>
</dbReference>
<keyword evidence="9 16" id="KW-1133">Transmembrane helix</keyword>
<feature type="transmembrane region" description="Helical" evidence="16">
    <location>
        <begin position="131"/>
        <end position="155"/>
    </location>
</feature>
<sequence>MNIRKYKIAIPSMLTSISILAGIMAIFICIDGTRENYSLACWLIIMAAVIDGLDGKVARLTRTSSEFGIQFDSIADVITFGAAATAVLFRSIFLDRVGSNPIFYVFPVIFLICGAVRLARFNITATTGKKTGFTGLPIPTAAGALMSLLLIFTWMDNAGNGAWLAAWLAHKGIAVPDDLKLRITIGYLVVVSFLMVSLVKYPTSFGFFFNDIRGHKIRSFINALLVVILFIYPSVTFFLVSVFYIAYGFATSTQDPVQDNGETEKLTIDVQ</sequence>
<dbReference type="Proteomes" id="UP000179243">
    <property type="component" value="Unassembled WGS sequence"/>
</dbReference>
<dbReference type="GO" id="GO:0016020">
    <property type="term" value="C:membrane"/>
    <property type="evidence" value="ECO:0007669"/>
    <property type="project" value="InterPro"/>
</dbReference>
<dbReference type="InterPro" id="IPR050324">
    <property type="entry name" value="CDP-alcohol_PTase-I"/>
</dbReference>
<dbReference type="InterPro" id="IPR004533">
    <property type="entry name" value="CDP-diaglyc--ser_O-PTrfase"/>
</dbReference>
<keyword evidence="7 15" id="KW-0808">Transferase</keyword>
<comment type="caution">
    <text evidence="17">The sequence shown here is derived from an EMBL/GenBank/DDBJ whole genome shotgun (WGS) entry which is preliminary data.</text>
</comment>
<feature type="transmembrane region" description="Helical" evidence="16">
    <location>
        <begin position="185"/>
        <end position="209"/>
    </location>
</feature>
<dbReference type="EC" id="2.7.8.8" evidence="4"/>